<dbReference type="PANTHER" id="PTHR23048:SF0">
    <property type="entry name" value="CALMODULIN LIKE 3"/>
    <property type="match status" value="1"/>
</dbReference>
<dbReference type="GO" id="GO:0016460">
    <property type="term" value="C:myosin II complex"/>
    <property type="evidence" value="ECO:0007669"/>
    <property type="project" value="TreeGrafter"/>
</dbReference>
<keyword evidence="4" id="KW-1185">Reference proteome</keyword>
<evidence type="ECO:0000313" key="4">
    <source>
        <dbReference type="Proteomes" id="UP000037923"/>
    </source>
</evidence>
<dbReference type="OrthoDB" id="26525at2759"/>
<dbReference type="SUPFAM" id="SSF47473">
    <property type="entry name" value="EF-hand"/>
    <property type="match status" value="1"/>
</dbReference>
<organism evidence="3 4">
    <name type="scientific">Leptomonas pyrrhocoris</name>
    <name type="common">Firebug parasite</name>
    <dbReference type="NCBI Taxonomy" id="157538"/>
    <lineage>
        <taxon>Eukaryota</taxon>
        <taxon>Discoba</taxon>
        <taxon>Euglenozoa</taxon>
        <taxon>Kinetoplastea</taxon>
        <taxon>Metakinetoplastina</taxon>
        <taxon>Trypanosomatida</taxon>
        <taxon>Trypanosomatidae</taxon>
        <taxon>Leishmaniinae</taxon>
        <taxon>Leptomonas</taxon>
    </lineage>
</organism>
<feature type="domain" description="Protein KASH5 EF-hand-like" evidence="2">
    <location>
        <begin position="15"/>
        <end position="70"/>
    </location>
</feature>
<protein>
    <submittedName>
        <fullName evidence="3">Calmodulin-like protein</fullName>
    </submittedName>
</protein>
<sequence>MSSEYSELTLKLLRKNFDILDKDKIGRVKNENLPYLMRVCGAAPLEANLDGLKAIADPDGRGSFSFDNFCIAQKKALAESVNALDAKAAFHGFDPDKRGLITPHALSFFLTTMGDALTAEEMNSFIEAVQSDADMEGNLVIADVVYKMTAEMYR</sequence>
<dbReference type="Pfam" id="PF14658">
    <property type="entry name" value="EF-hand_9"/>
    <property type="match status" value="1"/>
</dbReference>
<dbReference type="OMA" id="DSIYKMT"/>
<dbReference type="RefSeq" id="XP_015663899.1">
    <property type="nucleotide sequence ID" value="XM_015798379.1"/>
</dbReference>
<name>A0A0M9G990_LEPPY</name>
<dbReference type="VEuPathDB" id="TriTrypDB:LpyrH10_02_7300"/>
<dbReference type="AlphaFoldDB" id="A0A0M9G990"/>
<dbReference type="EMBL" id="LGTL01000002">
    <property type="protein sequence ID" value="KPA85460.1"/>
    <property type="molecule type" value="Genomic_DNA"/>
</dbReference>
<dbReference type="Gene3D" id="1.10.238.10">
    <property type="entry name" value="EF-hand"/>
    <property type="match status" value="1"/>
</dbReference>
<dbReference type="PANTHER" id="PTHR23048">
    <property type="entry name" value="MYOSIN LIGHT CHAIN 1, 3"/>
    <property type="match status" value="1"/>
</dbReference>
<dbReference type="Proteomes" id="UP000037923">
    <property type="component" value="Unassembled WGS sequence"/>
</dbReference>
<evidence type="ECO:0000256" key="1">
    <source>
        <dbReference type="ARBA" id="ARBA00022737"/>
    </source>
</evidence>
<accession>A0A0M9G990</accession>
<dbReference type="InterPro" id="IPR039508">
    <property type="entry name" value="KASH5_EF-hand-like_dom"/>
</dbReference>
<dbReference type="GeneID" id="26902051"/>
<dbReference type="InterPro" id="IPR011992">
    <property type="entry name" value="EF-hand-dom_pair"/>
</dbReference>
<dbReference type="RefSeq" id="XP_015663900.1">
    <property type="nucleotide sequence ID" value="XM_015798380.1"/>
</dbReference>
<dbReference type="InterPro" id="IPR050230">
    <property type="entry name" value="CALM/Myosin/TropC-like"/>
</dbReference>
<evidence type="ECO:0000313" key="3">
    <source>
        <dbReference type="EMBL" id="KPA85460.1"/>
    </source>
</evidence>
<proteinExistence type="predicted"/>
<comment type="caution">
    <text evidence="3">The sequence shown here is derived from an EMBL/GenBank/DDBJ whole genome shotgun (WGS) entry which is preliminary data.</text>
</comment>
<dbReference type="EMBL" id="LGTL01000002">
    <property type="protein sequence ID" value="KPA85461.1"/>
    <property type="molecule type" value="Genomic_DNA"/>
</dbReference>
<evidence type="ECO:0000259" key="2">
    <source>
        <dbReference type="Pfam" id="PF14658"/>
    </source>
</evidence>
<reference evidence="3 4" key="1">
    <citation type="submission" date="2015-07" db="EMBL/GenBank/DDBJ databases">
        <title>High-quality genome of monoxenous trypanosomatid Leptomonas pyrrhocoris.</title>
        <authorList>
            <person name="Flegontov P."/>
            <person name="Butenko A."/>
            <person name="Firsov S."/>
            <person name="Vlcek C."/>
            <person name="Logacheva M.D."/>
            <person name="Field M."/>
            <person name="Filatov D."/>
            <person name="Flegontova O."/>
            <person name="Gerasimov E."/>
            <person name="Jackson A.P."/>
            <person name="Kelly S."/>
            <person name="Opperdoes F."/>
            <person name="O'Reilly A."/>
            <person name="Votypka J."/>
            <person name="Yurchenko V."/>
            <person name="Lukes J."/>
        </authorList>
    </citation>
    <scope>NUCLEOTIDE SEQUENCE [LARGE SCALE GENOMIC DNA]</scope>
    <source>
        <strain evidence="3">H10</strain>
    </source>
</reference>
<keyword evidence="1" id="KW-0677">Repeat</keyword>
<dbReference type="FunFam" id="1.10.238.10:FF:000001">
    <property type="entry name" value="Calmodulin 1"/>
    <property type="match status" value="1"/>
</dbReference>
<gene>
    <name evidence="3" type="ORF">ABB37_01756</name>
</gene>